<feature type="transmembrane region" description="Helical" evidence="1">
    <location>
        <begin position="441"/>
        <end position="466"/>
    </location>
</feature>
<sequence>MEPSVQPNDQRGPTTQWRPGLRYFPWIGGLALAAVLALTAAAAAVIIASDNKAVTSWLLEPAVLLAVISSLLGGAMSICFSQGAAIAWWRATLHGATLRDLHYMWNFGRSSFHPTTHWSRAIVKMAFVAVVTTLAAVVNNPLLQRATRVVNGFTTSEPLLSIDLIDNPLAQSYGYVQQGMPANTILFANWIQSVQDWYNKTSIGNSYLPGYICDGTCQGSITVPGVDYNCTNGTAYLNLGDSRNAGDAMFSINFTRYENDFDQTVLGLDVVYSSAVDDRCVATMMVQHCDISAALVERTIQIQNQTITLSEEGSQQVLARWYSAYDATDLASGQPAGPLSLLHWLGAYYFESSFTLDFGVSGLVAAHANGIVPVGQQYEVVLDNSTSVCGYVFKSPVDNVLRAMEEVMFRMAYAPRENITMATQTFLASQVKTGLVFESNYMYLGIAVGALAFAMLSLLVPLWGWWQLGRKVSLSPLEIAKAFGAPVLKEATIANDAKDIIRDAGDMRIRYGQVVSWRESTGSSVDGLEMGLFERVRVPVKGQAFGEMGRSSVVTTTELYGQRAGWSE</sequence>
<keyword evidence="3" id="KW-1185">Reference proteome</keyword>
<proteinExistence type="predicted"/>
<feature type="transmembrane region" description="Helical" evidence="1">
    <location>
        <begin position="23"/>
        <end position="49"/>
    </location>
</feature>
<reference evidence="2 3" key="1">
    <citation type="submission" date="2023-08" db="EMBL/GenBank/DDBJ databases">
        <title>Black Yeasts Isolated from many extreme environments.</title>
        <authorList>
            <person name="Coleine C."/>
            <person name="Stajich J.E."/>
            <person name="Selbmann L."/>
        </authorList>
    </citation>
    <scope>NUCLEOTIDE SEQUENCE [LARGE SCALE GENOMIC DNA]</scope>
    <source>
        <strain evidence="2 3">CCFEE 6328</strain>
    </source>
</reference>
<dbReference type="PANTHER" id="PTHR37576:SF2">
    <property type="entry name" value="DEFECT AT LOW TEMPERATURE PROTEIN 1"/>
    <property type="match status" value="1"/>
</dbReference>
<gene>
    <name evidence="2" type="ORF">LTR69_000954</name>
</gene>
<dbReference type="Pfam" id="PF11374">
    <property type="entry name" value="DUF3176"/>
    <property type="match status" value="1"/>
</dbReference>
<feature type="transmembrane region" description="Helical" evidence="1">
    <location>
        <begin position="121"/>
        <end position="138"/>
    </location>
</feature>
<dbReference type="EMBL" id="JAVRRF010000001">
    <property type="protein sequence ID" value="KAK5068833.1"/>
    <property type="molecule type" value="Genomic_DNA"/>
</dbReference>
<evidence type="ECO:0000313" key="2">
    <source>
        <dbReference type="EMBL" id="KAK5068833.1"/>
    </source>
</evidence>
<organism evidence="2 3">
    <name type="scientific">Exophiala sideris</name>
    <dbReference type="NCBI Taxonomy" id="1016849"/>
    <lineage>
        <taxon>Eukaryota</taxon>
        <taxon>Fungi</taxon>
        <taxon>Dikarya</taxon>
        <taxon>Ascomycota</taxon>
        <taxon>Pezizomycotina</taxon>
        <taxon>Eurotiomycetes</taxon>
        <taxon>Chaetothyriomycetidae</taxon>
        <taxon>Chaetothyriales</taxon>
        <taxon>Herpotrichiellaceae</taxon>
        <taxon>Exophiala</taxon>
    </lineage>
</organism>
<keyword evidence="1" id="KW-0812">Transmembrane</keyword>
<dbReference type="InterPro" id="IPR021514">
    <property type="entry name" value="DUF3176"/>
</dbReference>
<evidence type="ECO:0000256" key="1">
    <source>
        <dbReference type="SAM" id="Phobius"/>
    </source>
</evidence>
<evidence type="ECO:0000313" key="3">
    <source>
        <dbReference type="Proteomes" id="UP001345691"/>
    </source>
</evidence>
<comment type="caution">
    <text evidence="2">The sequence shown here is derived from an EMBL/GenBank/DDBJ whole genome shotgun (WGS) entry which is preliminary data.</text>
</comment>
<feature type="transmembrane region" description="Helical" evidence="1">
    <location>
        <begin position="61"/>
        <end position="89"/>
    </location>
</feature>
<name>A0ABR0JS64_9EURO</name>
<keyword evidence="1" id="KW-0472">Membrane</keyword>
<protein>
    <submittedName>
        <fullName evidence="2">Uncharacterized protein</fullName>
    </submittedName>
</protein>
<dbReference type="Proteomes" id="UP001345691">
    <property type="component" value="Unassembled WGS sequence"/>
</dbReference>
<dbReference type="PANTHER" id="PTHR37576">
    <property type="entry name" value="DEFECT AT LOW TEMPERATURE PROTEIN 1"/>
    <property type="match status" value="1"/>
</dbReference>
<accession>A0ABR0JS64</accession>
<keyword evidence="1" id="KW-1133">Transmembrane helix</keyword>